<dbReference type="PRINTS" id="PR00767">
    <property type="entry name" value="DBMONOXGNASE"/>
</dbReference>
<dbReference type="InterPro" id="IPR024548">
    <property type="entry name" value="Cu2_monoox_C"/>
</dbReference>
<dbReference type="GO" id="GO:0042420">
    <property type="term" value="P:dopamine catabolic process"/>
    <property type="evidence" value="ECO:0007669"/>
    <property type="project" value="TreeGrafter"/>
</dbReference>
<dbReference type="FunFam" id="2.60.120.230:FF:000001">
    <property type="entry name" value="Monooxygenase, DBH-like 1"/>
    <property type="match status" value="1"/>
</dbReference>
<evidence type="ECO:0000313" key="7">
    <source>
        <dbReference type="WBParaSite" id="TCNE_0001629601-mRNA-1"/>
    </source>
</evidence>
<dbReference type="InterPro" id="IPR000323">
    <property type="entry name" value="Cu2_ascorb_mOase_N"/>
</dbReference>
<dbReference type="AlphaFoldDB" id="A0A183V6C5"/>
<keyword evidence="3" id="KW-0325">Glycoprotein</keyword>
<evidence type="ECO:0000256" key="2">
    <source>
        <dbReference type="ARBA" id="ARBA00023157"/>
    </source>
</evidence>
<evidence type="ECO:0000259" key="4">
    <source>
        <dbReference type="Pfam" id="PF01082"/>
    </source>
</evidence>
<dbReference type="InterPro" id="IPR000945">
    <property type="entry name" value="DBH-like"/>
</dbReference>
<sequence length="540" mass="61243">LCRPILKEILPKPSGTTIKIWWKTDWKRQEVYYSVRLSGKPVAWFLVGFSDHGKYRGSDFCKFDGANVVDGYIGRGLAMETDIQQDCVFYGRNKNDGSFRFMKKFQTCDMRDYAVEVGTTQFVVATGIGDEKYLTEATVSKEITFAHLLENEQRESWLSDEIIGEQIVIAASVSTTLTLAVNAVGPLRKFEANITKGNEHLVHHMEIYQCENPGHDFQWLYNGDCNSEHKPRETHGCSKVIAAWAFGAGPVVYPPEAGMPLGGPGFYPYLMVEIHYNNVERERDVVDNSGFTITYTDQLRPYDAGILELGLIYSDANSIPPRQSAFPITGYCVADCTQNFPPEGINIFATQLHAHLTGRKLWTSHYRNGVKIGEVNRENHYSPHWQHVNMLGRPINVLPGDVLTTTCVFETLDKKDFTWGGYGIEDEMCVNYIHYYPASEVEVCKSAIDNSTLRAFFEQMGVNPTMEISEMYKAAKWSRERYSNLQELFNVGDLNMHCLQHDGDPFPNHPSGWQHVPQPEIRVGPFDIVRPPFECPAIND</sequence>
<dbReference type="Gene3D" id="2.60.120.310">
    <property type="entry name" value="Copper type II, ascorbate-dependent monooxygenase, N-terminal domain"/>
    <property type="match status" value="1"/>
</dbReference>
<evidence type="ECO:0000259" key="5">
    <source>
        <dbReference type="Pfam" id="PF03712"/>
    </source>
</evidence>
<dbReference type="Proteomes" id="UP000050794">
    <property type="component" value="Unassembled WGS sequence"/>
</dbReference>
<dbReference type="InterPro" id="IPR014784">
    <property type="entry name" value="Cu2_ascorb_mOase-like_C"/>
</dbReference>
<dbReference type="SUPFAM" id="SSF49742">
    <property type="entry name" value="PHM/PNGase F"/>
    <property type="match status" value="2"/>
</dbReference>
<dbReference type="Gene3D" id="2.60.120.230">
    <property type="match status" value="1"/>
</dbReference>
<evidence type="ECO:0000256" key="3">
    <source>
        <dbReference type="ARBA" id="ARBA00023180"/>
    </source>
</evidence>
<dbReference type="WBParaSite" id="TCNE_0001629601-mRNA-1">
    <property type="protein sequence ID" value="TCNE_0001629601-mRNA-1"/>
    <property type="gene ID" value="TCNE_0001629601"/>
</dbReference>
<dbReference type="GO" id="GO:0006589">
    <property type="term" value="P:octopamine biosynthetic process"/>
    <property type="evidence" value="ECO:0007669"/>
    <property type="project" value="TreeGrafter"/>
</dbReference>
<dbReference type="Pfam" id="PF03712">
    <property type="entry name" value="Cu2_monoox_C"/>
    <property type="match status" value="1"/>
</dbReference>
<dbReference type="GO" id="GO:0005507">
    <property type="term" value="F:copper ion binding"/>
    <property type="evidence" value="ECO:0007669"/>
    <property type="project" value="InterPro"/>
</dbReference>
<accession>A0A183V6C5</accession>
<dbReference type="GO" id="GO:0004500">
    <property type="term" value="F:dopamine beta-monooxygenase activity"/>
    <property type="evidence" value="ECO:0007669"/>
    <property type="project" value="InterPro"/>
</dbReference>
<evidence type="ECO:0000313" key="6">
    <source>
        <dbReference type="Proteomes" id="UP000050794"/>
    </source>
</evidence>
<dbReference type="GO" id="GO:0030667">
    <property type="term" value="C:secretory granule membrane"/>
    <property type="evidence" value="ECO:0007669"/>
    <property type="project" value="TreeGrafter"/>
</dbReference>
<dbReference type="CDD" id="cd09631">
    <property type="entry name" value="DOMON_DOH"/>
    <property type="match status" value="1"/>
</dbReference>
<organism evidence="6 7">
    <name type="scientific">Toxocara canis</name>
    <name type="common">Canine roundworm</name>
    <dbReference type="NCBI Taxonomy" id="6265"/>
    <lineage>
        <taxon>Eukaryota</taxon>
        <taxon>Metazoa</taxon>
        <taxon>Ecdysozoa</taxon>
        <taxon>Nematoda</taxon>
        <taxon>Chromadorea</taxon>
        <taxon>Rhabditida</taxon>
        <taxon>Spirurina</taxon>
        <taxon>Ascaridomorpha</taxon>
        <taxon>Ascaridoidea</taxon>
        <taxon>Toxocaridae</taxon>
        <taxon>Toxocara</taxon>
    </lineage>
</organism>
<dbReference type="PANTHER" id="PTHR10157:SF23">
    <property type="entry name" value="MOXD1 HOMOLOG 1"/>
    <property type="match status" value="1"/>
</dbReference>
<feature type="domain" description="Copper type II ascorbate-dependent monooxygenase C-terminal" evidence="5">
    <location>
        <begin position="302"/>
        <end position="456"/>
    </location>
</feature>
<keyword evidence="2" id="KW-1015">Disulfide bond</keyword>
<keyword evidence="6" id="KW-1185">Reference proteome</keyword>
<evidence type="ECO:0000256" key="1">
    <source>
        <dbReference type="ARBA" id="ARBA00010676"/>
    </source>
</evidence>
<comment type="similarity">
    <text evidence="1">Belongs to the copper type II ascorbate-dependent monooxygenase family.</text>
</comment>
<feature type="domain" description="Copper type II ascorbate-dependent monooxygenase N-terminal" evidence="4">
    <location>
        <begin position="189"/>
        <end position="282"/>
    </location>
</feature>
<dbReference type="GO" id="GO:0042421">
    <property type="term" value="P:norepinephrine biosynthetic process"/>
    <property type="evidence" value="ECO:0007669"/>
    <property type="project" value="TreeGrafter"/>
</dbReference>
<dbReference type="Pfam" id="PF01082">
    <property type="entry name" value="Cu2_monooxygen"/>
    <property type="match status" value="1"/>
</dbReference>
<dbReference type="GO" id="GO:0005615">
    <property type="term" value="C:extracellular space"/>
    <property type="evidence" value="ECO:0007669"/>
    <property type="project" value="TreeGrafter"/>
</dbReference>
<proteinExistence type="inferred from homology"/>
<dbReference type="InterPro" id="IPR028460">
    <property type="entry name" value="Tbh/DBH"/>
</dbReference>
<dbReference type="PANTHER" id="PTHR10157">
    <property type="entry name" value="DOPAMINE BETA HYDROXYLASE RELATED"/>
    <property type="match status" value="1"/>
</dbReference>
<dbReference type="InterPro" id="IPR045266">
    <property type="entry name" value="DOH_DOMON"/>
</dbReference>
<protein>
    <submittedName>
        <fullName evidence="7">DOMON domain-containing protein</fullName>
    </submittedName>
</protein>
<reference evidence="7" key="1">
    <citation type="submission" date="2016-06" db="UniProtKB">
        <authorList>
            <consortium name="WormBaseParasite"/>
        </authorList>
    </citation>
    <scope>IDENTIFICATION</scope>
</reference>
<dbReference type="InterPro" id="IPR036939">
    <property type="entry name" value="Cu2_ascorb_mOase_N_sf"/>
</dbReference>
<name>A0A183V6C5_TOXCA</name>
<dbReference type="InterPro" id="IPR008977">
    <property type="entry name" value="PHM/PNGase_F_dom_sf"/>
</dbReference>